<evidence type="ECO:0000313" key="3">
    <source>
        <dbReference type="Proteomes" id="UP000053477"/>
    </source>
</evidence>
<protein>
    <recommendedName>
        <fullName evidence="1">F-box domain-containing protein</fullName>
    </recommendedName>
</protein>
<proteinExistence type="predicted"/>
<dbReference type="InterPro" id="IPR036047">
    <property type="entry name" value="F-box-like_dom_sf"/>
</dbReference>
<evidence type="ECO:0000313" key="2">
    <source>
        <dbReference type="EMBL" id="KLO06049.1"/>
    </source>
</evidence>
<dbReference type="Pfam" id="PF12937">
    <property type="entry name" value="F-box-like"/>
    <property type="match status" value="1"/>
</dbReference>
<dbReference type="SUPFAM" id="SSF81383">
    <property type="entry name" value="F-box domain"/>
    <property type="match status" value="1"/>
</dbReference>
<dbReference type="InParanoid" id="A0A0H2R2N3"/>
<dbReference type="InterPro" id="IPR001810">
    <property type="entry name" value="F-box_dom"/>
</dbReference>
<dbReference type="Proteomes" id="UP000053477">
    <property type="component" value="Unassembled WGS sequence"/>
</dbReference>
<feature type="domain" description="F-box" evidence="1">
    <location>
        <begin position="5"/>
        <end position="68"/>
    </location>
</feature>
<name>A0A0H2R2N3_9AGAM</name>
<sequence>MSSVANLPDEILGDVISLAIKNWRVFPDIFKTENDFKDCVALIDISQVCRRWREVAMTDPALWSSLYIHLQRPSTELLRQVAYFAGVCLARSQEIPLTCAITISSLFDIGRVQPLILALVAHEARWSRIAINFTPRSPYSMSNIPRPGIIANMSVDNIVYLKTAGADHLKG</sequence>
<dbReference type="AlphaFoldDB" id="A0A0H2R2N3"/>
<dbReference type="EMBL" id="KQ086242">
    <property type="protein sequence ID" value="KLO06049.1"/>
    <property type="molecule type" value="Genomic_DNA"/>
</dbReference>
<keyword evidence="3" id="KW-1185">Reference proteome</keyword>
<evidence type="ECO:0000259" key="1">
    <source>
        <dbReference type="Pfam" id="PF12937"/>
    </source>
</evidence>
<dbReference type="OrthoDB" id="3224080at2759"/>
<reference evidence="2 3" key="1">
    <citation type="submission" date="2015-04" db="EMBL/GenBank/DDBJ databases">
        <title>Complete genome sequence of Schizopora paradoxa KUC8140, a cosmopolitan wood degrader in East Asia.</title>
        <authorList>
            <consortium name="DOE Joint Genome Institute"/>
            <person name="Min B."/>
            <person name="Park H."/>
            <person name="Jang Y."/>
            <person name="Kim J.-J."/>
            <person name="Kim K.H."/>
            <person name="Pangilinan J."/>
            <person name="Lipzen A."/>
            <person name="Riley R."/>
            <person name="Grigoriev I.V."/>
            <person name="Spatafora J.W."/>
            <person name="Choi I.-G."/>
        </authorList>
    </citation>
    <scope>NUCLEOTIDE SEQUENCE [LARGE SCALE GENOMIC DNA]</scope>
    <source>
        <strain evidence="2 3">KUC8140</strain>
    </source>
</reference>
<organism evidence="2 3">
    <name type="scientific">Schizopora paradoxa</name>
    <dbReference type="NCBI Taxonomy" id="27342"/>
    <lineage>
        <taxon>Eukaryota</taxon>
        <taxon>Fungi</taxon>
        <taxon>Dikarya</taxon>
        <taxon>Basidiomycota</taxon>
        <taxon>Agaricomycotina</taxon>
        <taxon>Agaricomycetes</taxon>
        <taxon>Hymenochaetales</taxon>
        <taxon>Schizoporaceae</taxon>
        <taxon>Schizopora</taxon>
    </lineage>
</organism>
<accession>A0A0H2R2N3</accession>
<dbReference type="Gene3D" id="1.20.1280.50">
    <property type="match status" value="1"/>
</dbReference>
<gene>
    <name evidence="2" type="ORF">SCHPADRAFT_946412</name>
</gene>